<dbReference type="GO" id="GO:0045493">
    <property type="term" value="P:xylan catabolic process"/>
    <property type="evidence" value="ECO:0007669"/>
    <property type="project" value="InterPro"/>
</dbReference>
<evidence type="ECO:0000313" key="4">
    <source>
        <dbReference type="Proteomes" id="UP000266441"/>
    </source>
</evidence>
<dbReference type="SUPFAM" id="SSF55545">
    <property type="entry name" value="beta-N-acetylhexosaminidase-like domain"/>
    <property type="match status" value="1"/>
</dbReference>
<reference evidence="3 4" key="1">
    <citation type="journal article" date="2015" name="Int. J. Syst. Evol. Microbiol.">
        <title>Mariniphaga sediminis sp. nov., isolated from coastal sediment.</title>
        <authorList>
            <person name="Wang F.Q."/>
            <person name="Shen Q.Y."/>
            <person name="Chen G.J."/>
            <person name="Du Z.J."/>
        </authorList>
    </citation>
    <scope>NUCLEOTIDE SEQUENCE [LARGE SCALE GENOMIC DNA]</scope>
    <source>
        <strain evidence="3 4">SY21</strain>
    </source>
</reference>
<dbReference type="Pfam" id="PF03648">
    <property type="entry name" value="Glyco_hydro_67N"/>
    <property type="match status" value="1"/>
</dbReference>
<dbReference type="PANTHER" id="PTHR47406:SF2">
    <property type="entry name" value="ALPHA GLUCURONIDASE N-TERMINAL DOMAIN-CONTAINING PROTEIN"/>
    <property type="match status" value="1"/>
</dbReference>
<sequence length="763" mass="87407">MKPFSSISYFSLIVILVLAFGCKNQKFTINGEGGYQIVIPAQADSLTLKAANDLQLYLAKLPGANLPVVSEDEYKGDKGIYIGHTHYAKELAVNFDQLETDGYAYKQHQQNFIIAGGSEKGILYGVYDFLESAGFRKYTYEYTYVPEINAITFPKDTVVIPQIKFREVYFNDAYHADFFDWHKLGHHADNWGLFVHTFNTLVPHQKYGEEHPEYYSLWEGQRQTGDGGQLCLSNSEVFEILVSNLRKEMAKRPHMKYWSVSQGDNENPCCCEACKKLNEKYGGEPFRHSGSIIYFVNKVAREFPDKTISTLAYRHSREAPENIELEPNVNIMLCSIESTREKPISETDPEFAKALEDWGKLAKSIIVWDYTVQFHNLISPFPNMHTLKPNVKLFTDNNVTEMFEQGDRNTEKGGNMVELKTYLLAKLLWNPDADDEAIIQEFVQNYYGEAGTYIQQYIDTMREALLASGQELEIFGSPIDARDTYLKAEMMEKYKSLLNQAEEAVSDDPELLFRVQRAKLPIMFAELEIAGTEMDTPRSMYTKAADGRYVVKPEFKKLVHEFVEGCNAQGIARLNERTTPPDLYLKAFTRIFDKIDELDSVISFRKKVIPVTTPDSEPIEALTDGVFASFETYQHPIDWVGFKQKHMEFILDLGEIRPVNSVNIDFLNGRTLWTSIFLPEYVSYATSVDGENYSDPVKVSSPVDPNKAESYTEEYCTYPFYADMNARKARYIKVYAKNIMECPSWHMNTGTPAWLYADEITVK</sequence>
<dbReference type="RefSeq" id="WP_119347946.1">
    <property type="nucleotide sequence ID" value="NZ_QWET01000001.1"/>
</dbReference>
<dbReference type="AlphaFoldDB" id="A0A399DA62"/>
<name>A0A399DA62_9BACT</name>
<dbReference type="Proteomes" id="UP000266441">
    <property type="component" value="Unassembled WGS sequence"/>
</dbReference>
<dbReference type="InterPro" id="IPR032287">
    <property type="entry name" value="DUF4838"/>
</dbReference>
<dbReference type="EMBL" id="QWET01000001">
    <property type="protein sequence ID" value="RIH66920.1"/>
    <property type="molecule type" value="Genomic_DNA"/>
</dbReference>
<evidence type="ECO:0000256" key="1">
    <source>
        <dbReference type="ARBA" id="ARBA00022801"/>
    </source>
</evidence>
<dbReference type="Gene3D" id="2.60.120.260">
    <property type="entry name" value="Galactose-binding domain-like"/>
    <property type="match status" value="1"/>
</dbReference>
<feature type="domain" description="Alpha glucuronidase N-terminal" evidence="2">
    <location>
        <begin position="45"/>
        <end position="129"/>
    </location>
</feature>
<organism evidence="3 4">
    <name type="scientific">Mariniphaga sediminis</name>
    <dbReference type="NCBI Taxonomy" id="1628158"/>
    <lineage>
        <taxon>Bacteria</taxon>
        <taxon>Pseudomonadati</taxon>
        <taxon>Bacteroidota</taxon>
        <taxon>Bacteroidia</taxon>
        <taxon>Marinilabiliales</taxon>
        <taxon>Prolixibacteraceae</taxon>
        <taxon>Mariniphaga</taxon>
    </lineage>
</organism>
<dbReference type="PANTHER" id="PTHR47406">
    <property type="entry name" value="COAGULATION FACTOR 5/8 TYPE, C-TERMINAL"/>
    <property type="match status" value="1"/>
</dbReference>
<dbReference type="InterPro" id="IPR005154">
    <property type="entry name" value="Glyco_hydro_67_aGlcAse_N"/>
</dbReference>
<dbReference type="Pfam" id="PF16126">
    <property type="entry name" value="DUF4838"/>
    <property type="match status" value="1"/>
</dbReference>
<keyword evidence="4" id="KW-1185">Reference proteome</keyword>
<dbReference type="Gene3D" id="3.30.379.10">
    <property type="entry name" value="Chitobiase/beta-hexosaminidase domain 2-like"/>
    <property type="match status" value="1"/>
</dbReference>
<dbReference type="OrthoDB" id="1099022at2"/>
<gene>
    <name evidence="3" type="ORF">D1164_00345</name>
</gene>
<dbReference type="InterPro" id="IPR029018">
    <property type="entry name" value="Hex-like_dom2"/>
</dbReference>
<comment type="caution">
    <text evidence="3">The sequence shown here is derived from an EMBL/GenBank/DDBJ whole genome shotgun (WGS) entry which is preliminary data.</text>
</comment>
<dbReference type="PROSITE" id="PS51257">
    <property type="entry name" value="PROKAR_LIPOPROTEIN"/>
    <property type="match status" value="1"/>
</dbReference>
<keyword evidence="1" id="KW-0378">Hydrolase</keyword>
<evidence type="ECO:0000313" key="3">
    <source>
        <dbReference type="EMBL" id="RIH66920.1"/>
    </source>
</evidence>
<accession>A0A399DA62</accession>
<protein>
    <submittedName>
        <fullName evidence="3">DUF4838 domain-containing protein</fullName>
    </submittedName>
</protein>
<dbReference type="GO" id="GO:0046559">
    <property type="term" value="F:alpha-glucuronidase activity"/>
    <property type="evidence" value="ECO:0007669"/>
    <property type="project" value="InterPro"/>
</dbReference>
<proteinExistence type="predicted"/>
<evidence type="ECO:0000259" key="2">
    <source>
        <dbReference type="Pfam" id="PF03648"/>
    </source>
</evidence>